<evidence type="ECO:0000256" key="1">
    <source>
        <dbReference type="PROSITE-ProRule" id="PRU00339"/>
    </source>
</evidence>
<feature type="region of interest" description="Disordered" evidence="2">
    <location>
        <begin position="328"/>
        <end position="369"/>
    </location>
</feature>
<dbReference type="Gene3D" id="1.25.40.10">
    <property type="entry name" value="Tetratricopeptide repeat domain"/>
    <property type="match status" value="1"/>
</dbReference>
<name>A0A2S8FE93_9BACT</name>
<evidence type="ECO:0000313" key="3">
    <source>
        <dbReference type="EMBL" id="PQO30491.1"/>
    </source>
</evidence>
<organism evidence="3 4">
    <name type="scientific">Blastopirellula marina</name>
    <dbReference type="NCBI Taxonomy" id="124"/>
    <lineage>
        <taxon>Bacteria</taxon>
        <taxon>Pseudomonadati</taxon>
        <taxon>Planctomycetota</taxon>
        <taxon>Planctomycetia</taxon>
        <taxon>Pirellulales</taxon>
        <taxon>Pirellulaceae</taxon>
        <taxon>Blastopirellula</taxon>
    </lineage>
</organism>
<dbReference type="Proteomes" id="UP000238322">
    <property type="component" value="Unassembled WGS sequence"/>
</dbReference>
<evidence type="ECO:0000313" key="4">
    <source>
        <dbReference type="Proteomes" id="UP000238322"/>
    </source>
</evidence>
<dbReference type="Pfam" id="PF13432">
    <property type="entry name" value="TPR_16"/>
    <property type="match status" value="2"/>
</dbReference>
<protein>
    <recommendedName>
        <fullName evidence="5">GlcNAc transferase</fullName>
    </recommendedName>
</protein>
<feature type="region of interest" description="Disordered" evidence="2">
    <location>
        <begin position="105"/>
        <end position="127"/>
    </location>
</feature>
<accession>A0A2S8FE93</accession>
<evidence type="ECO:0008006" key="5">
    <source>
        <dbReference type="Google" id="ProtNLM"/>
    </source>
</evidence>
<comment type="caution">
    <text evidence="3">The sequence shown here is derived from an EMBL/GenBank/DDBJ whole genome shotgun (WGS) entry which is preliminary data.</text>
</comment>
<dbReference type="SUPFAM" id="SSF48452">
    <property type="entry name" value="TPR-like"/>
    <property type="match status" value="1"/>
</dbReference>
<feature type="compositionally biased region" description="Polar residues" evidence="2">
    <location>
        <begin position="328"/>
        <end position="340"/>
    </location>
</feature>
<keyword evidence="1" id="KW-0802">TPR repeat</keyword>
<sequence length="369" mass="40114">MHGGNGPQGPCKGSMRKTIAKSVLKTCTRELLCAGLAVHAVVVVPTLALGAERPKPIHQVSRISSESTGESKFRLIQFSGEGESSDNSITSAFKKAGSSISGFFTPSTSPTPAAHEPKVADDDPISLSNMPEEVNAEVYMNAARMMENGGNFEAAERQYKTCLEKFPKHRLALISYGRLLHRTNRLEDALSTYEKAAKQYPEDATISNDLGLCLARMGRKDEAMEKFHKATLIAPEDPRYRNNLAMILVDSGRNDEALSQLTYAHGKSKGQYNLGFLLYRKGDNAGATSAFRAALAADASLKPAEQMLIRIQGERPSEPEMVPAQSKTMFISDQPQNNPVRTVAPPAPESNKIPPAPELEPPRLLPPVN</sequence>
<gene>
    <name evidence="3" type="ORF">C5Y83_24340</name>
</gene>
<proteinExistence type="predicted"/>
<feature type="repeat" description="TPR" evidence="1">
    <location>
        <begin position="170"/>
        <end position="203"/>
    </location>
</feature>
<dbReference type="SMART" id="SM00028">
    <property type="entry name" value="TPR"/>
    <property type="match status" value="4"/>
</dbReference>
<dbReference type="InterPro" id="IPR011990">
    <property type="entry name" value="TPR-like_helical_dom_sf"/>
</dbReference>
<dbReference type="EMBL" id="PUHY01000014">
    <property type="protein sequence ID" value="PQO30491.1"/>
    <property type="molecule type" value="Genomic_DNA"/>
</dbReference>
<dbReference type="InterPro" id="IPR052943">
    <property type="entry name" value="TMTC_O-mannosyl-trnsfr"/>
</dbReference>
<dbReference type="PANTHER" id="PTHR44809:SF1">
    <property type="entry name" value="PROTEIN O-MANNOSYL-TRANSFERASE TMTC1"/>
    <property type="match status" value="1"/>
</dbReference>
<feature type="compositionally biased region" description="Pro residues" evidence="2">
    <location>
        <begin position="354"/>
        <end position="369"/>
    </location>
</feature>
<dbReference type="InterPro" id="IPR019734">
    <property type="entry name" value="TPR_rpt"/>
</dbReference>
<feature type="repeat" description="TPR" evidence="1">
    <location>
        <begin position="204"/>
        <end position="237"/>
    </location>
</feature>
<evidence type="ECO:0000256" key="2">
    <source>
        <dbReference type="SAM" id="MobiDB-lite"/>
    </source>
</evidence>
<reference evidence="3 4" key="1">
    <citation type="submission" date="2018-02" db="EMBL/GenBank/DDBJ databases">
        <title>Comparative genomes isolates from brazilian mangrove.</title>
        <authorList>
            <person name="Araujo J.E."/>
            <person name="Taketani R.G."/>
            <person name="Silva M.C.P."/>
            <person name="Loureco M.V."/>
            <person name="Andreote F.D."/>
        </authorList>
    </citation>
    <scope>NUCLEOTIDE SEQUENCE [LARGE SCALE GENOMIC DNA]</scope>
    <source>
        <strain evidence="3 4">Hex-1 MGV</strain>
    </source>
</reference>
<dbReference type="PROSITE" id="PS50005">
    <property type="entry name" value="TPR"/>
    <property type="match status" value="2"/>
</dbReference>
<dbReference type="PANTHER" id="PTHR44809">
    <property type="match status" value="1"/>
</dbReference>
<dbReference type="AlphaFoldDB" id="A0A2S8FE93"/>